<protein>
    <submittedName>
        <fullName evidence="1">Uncharacterized protein</fullName>
    </submittedName>
</protein>
<comment type="caution">
    <text evidence="1">The sequence shown here is derived from an EMBL/GenBank/DDBJ whole genome shotgun (WGS) entry which is preliminary data.</text>
</comment>
<evidence type="ECO:0000313" key="1">
    <source>
        <dbReference type="EMBL" id="MCZ8546391.1"/>
    </source>
</evidence>
<reference evidence="1" key="1">
    <citation type="submission" date="2022-11" db="EMBL/GenBank/DDBJ databases">
        <authorList>
            <person name="Coimbra C."/>
        </authorList>
    </citation>
    <scope>NUCLEOTIDE SEQUENCE</scope>
    <source>
        <strain evidence="1">Jales19</strain>
    </source>
</reference>
<accession>A0ABT4QY08</accession>
<gene>
    <name evidence="1" type="ORF">OOJ09_19560</name>
</gene>
<proteinExistence type="predicted"/>
<dbReference type="EMBL" id="JAPFQA010000008">
    <property type="protein sequence ID" value="MCZ8546391.1"/>
    <property type="molecule type" value="Genomic_DNA"/>
</dbReference>
<sequence length="66" mass="7556">MDVADVAEPRTAADRIRELEALVLALKGRESDELRELRAANRHMAQHIQVLSLLVQDQQRRLVVKI</sequence>
<keyword evidence="2" id="KW-1185">Reference proteome</keyword>
<evidence type="ECO:0000313" key="2">
    <source>
        <dbReference type="Proteomes" id="UP001152178"/>
    </source>
</evidence>
<dbReference type="RefSeq" id="WP_269906747.1">
    <property type="nucleotide sequence ID" value="NZ_JAPFQA010000008.1"/>
</dbReference>
<organism evidence="1 2">
    <name type="scientific">Mesorhizobium qingshengii</name>
    <dbReference type="NCBI Taxonomy" id="1165689"/>
    <lineage>
        <taxon>Bacteria</taxon>
        <taxon>Pseudomonadati</taxon>
        <taxon>Pseudomonadota</taxon>
        <taxon>Alphaproteobacteria</taxon>
        <taxon>Hyphomicrobiales</taxon>
        <taxon>Phyllobacteriaceae</taxon>
        <taxon>Mesorhizobium</taxon>
    </lineage>
</organism>
<dbReference type="Proteomes" id="UP001152178">
    <property type="component" value="Unassembled WGS sequence"/>
</dbReference>
<name>A0ABT4QY08_9HYPH</name>